<dbReference type="Pfam" id="PF16786">
    <property type="entry name" value="RecA_dep_nuc"/>
    <property type="match status" value="1"/>
</dbReference>
<dbReference type="InterPro" id="IPR031875">
    <property type="entry name" value="RecA_dep_nuc"/>
</dbReference>
<protein>
    <submittedName>
        <fullName evidence="2">Recombinase</fullName>
    </submittedName>
</protein>
<evidence type="ECO:0000313" key="3">
    <source>
        <dbReference type="Proteomes" id="UP000796104"/>
    </source>
</evidence>
<comment type="caution">
    <text evidence="2">The sequence shown here is derived from an EMBL/GenBank/DDBJ whole genome shotgun (WGS) entry which is preliminary data.</text>
</comment>
<dbReference type="Gene3D" id="3.30.40.190">
    <property type="match status" value="1"/>
</dbReference>
<dbReference type="EMBL" id="PDXJ01000025">
    <property type="protein sequence ID" value="TND51973.1"/>
    <property type="molecule type" value="Genomic_DNA"/>
</dbReference>
<sequence length="207" mass="23342">MRTTDANPFDKVRAQQERARERQRAKLADPAHQAKQREKQKAAADRAIQRRRELVASPEYQERQKVKQAEAQQRRQCAPKKPKKATSSPKKRAKGMPGRTPTADERRVMDKIGQLPCICCEMMGRHNPVISLHHTKGRTAPECHKYVLPLCAGHHDTPVPPEVLQQYPDMIPRHAKGSLGGPGAWRRLFGTEEALVQAVWELAGVSS</sequence>
<reference evidence="2" key="2">
    <citation type="journal article" date="2019" name="PLoS ONE">
        <title>Identification and characterization of putative Aeromonas spp. T3SS effectors.</title>
        <authorList>
            <person name="Rangel L.T."/>
            <person name="Marden J."/>
            <person name="Colston S."/>
            <person name="Setubal J.C."/>
            <person name="Graf J."/>
            <person name="Gogarten J.P."/>
        </authorList>
    </citation>
    <scope>NUCLEOTIDE SEQUENCE</scope>
    <source>
        <strain evidence="2">BAQ071013-135</strain>
    </source>
</reference>
<proteinExistence type="predicted"/>
<dbReference type="AlphaFoldDB" id="A0AAX2UPD8"/>
<feature type="compositionally biased region" description="Basic and acidic residues" evidence="1">
    <location>
        <begin position="8"/>
        <end position="29"/>
    </location>
</feature>
<organism evidence="2 3">
    <name type="scientific">Aeromonas veronii</name>
    <dbReference type="NCBI Taxonomy" id="654"/>
    <lineage>
        <taxon>Bacteria</taxon>
        <taxon>Pseudomonadati</taxon>
        <taxon>Pseudomonadota</taxon>
        <taxon>Gammaproteobacteria</taxon>
        <taxon>Aeromonadales</taxon>
        <taxon>Aeromonadaceae</taxon>
        <taxon>Aeromonas</taxon>
    </lineage>
</organism>
<name>A0AAX2UPD8_AERVE</name>
<reference evidence="2" key="1">
    <citation type="submission" date="2017-10" db="EMBL/GenBank/DDBJ databases">
        <authorList>
            <person name="Colston S.M."/>
            <person name="Graf J."/>
        </authorList>
    </citation>
    <scope>NUCLEOTIDE SEQUENCE</scope>
    <source>
        <strain evidence="2">BAQ071013-135</strain>
    </source>
</reference>
<evidence type="ECO:0000313" key="2">
    <source>
        <dbReference type="EMBL" id="TND51973.1"/>
    </source>
</evidence>
<accession>A0AAX2UPD8</accession>
<evidence type="ECO:0000256" key="1">
    <source>
        <dbReference type="SAM" id="MobiDB-lite"/>
    </source>
</evidence>
<feature type="region of interest" description="Disordered" evidence="1">
    <location>
        <begin position="1"/>
        <end position="103"/>
    </location>
</feature>
<gene>
    <name evidence="2" type="ORF">CF123_17805</name>
</gene>
<feature type="compositionally biased region" description="Basic residues" evidence="1">
    <location>
        <begin position="77"/>
        <end position="94"/>
    </location>
</feature>
<feature type="compositionally biased region" description="Basic and acidic residues" evidence="1">
    <location>
        <begin position="35"/>
        <end position="68"/>
    </location>
</feature>
<dbReference type="Proteomes" id="UP000796104">
    <property type="component" value="Unassembled WGS sequence"/>
</dbReference>